<evidence type="ECO:0000313" key="3">
    <source>
        <dbReference type="EMBL" id="TLP37739.1"/>
    </source>
</evidence>
<keyword evidence="4" id="KW-1185">Reference proteome</keyword>
<dbReference type="Pfam" id="PF03480">
    <property type="entry name" value="DctP"/>
    <property type="match status" value="1"/>
</dbReference>
<dbReference type="PANTHER" id="PTHR33376:SF15">
    <property type="entry name" value="BLL6794 PROTEIN"/>
    <property type="match status" value="1"/>
</dbReference>
<dbReference type="GO" id="GO:0055085">
    <property type="term" value="P:transmembrane transport"/>
    <property type="evidence" value="ECO:0007669"/>
    <property type="project" value="InterPro"/>
</dbReference>
<dbReference type="Proteomes" id="UP000308901">
    <property type="component" value="Unassembled WGS sequence"/>
</dbReference>
<name>A0A5R8XZS4_9BACT</name>
<dbReference type="InterPro" id="IPR038404">
    <property type="entry name" value="TRAP_DctP_sf"/>
</dbReference>
<dbReference type="OrthoDB" id="8912194at2"/>
<dbReference type="AlphaFoldDB" id="A0A5R8XZS4"/>
<accession>A0A5R8XZS4</accession>
<evidence type="ECO:0000313" key="4">
    <source>
        <dbReference type="Proteomes" id="UP000308901"/>
    </source>
</evidence>
<dbReference type="InterPro" id="IPR018389">
    <property type="entry name" value="DctP_fam"/>
</dbReference>
<reference evidence="3 4" key="1">
    <citation type="submission" date="2019-05" db="EMBL/GenBank/DDBJ databases">
        <title>Arcobacter sp. nov., isolated from sea sediment.</title>
        <authorList>
            <person name="Kim W."/>
        </authorList>
    </citation>
    <scope>NUCLEOTIDE SEQUENCE [LARGE SCALE GENOMIC DNA]</scope>
    <source>
        <strain evidence="3 4">CAU 1517</strain>
    </source>
</reference>
<sequence>MINLIKKGSILVSTLLLAGSAYAAETLTVHHFLSPKAPLQTKFLEPWAKKVEEMSKGKLKIEIFPSMTMGGKPPELYKQVRDGVADIVWTLPGYTPGVFPRTEVFELPTVHIGDSLATAIAIKENMDLIKDDFDKIKPLMVYTAAGNAIHTTEKEVTNIEDLKGLKLRAPSRTAGWYISALGAEPVGMPLPALPQALSKGVVDGGFIPFEVFPPLKFHNLTKHSVEGPNGERFGTSVFMLLMNESRFKSLDKDLQKILMDSVDMDMVKKVGQIWMDVEEPGKKMQNESKGGKVHKLSQEEMVKFDKIGEQVVQKWIDEATSNGIDGQKLVDEARKAIAKNSK</sequence>
<dbReference type="EMBL" id="VANU01000004">
    <property type="protein sequence ID" value="TLP37739.1"/>
    <property type="molecule type" value="Genomic_DNA"/>
</dbReference>
<feature type="signal peptide" evidence="2">
    <location>
        <begin position="1"/>
        <end position="23"/>
    </location>
</feature>
<organism evidence="3 4">
    <name type="scientific">Arcobacter arenosus</name>
    <dbReference type="NCBI Taxonomy" id="2576037"/>
    <lineage>
        <taxon>Bacteria</taxon>
        <taxon>Pseudomonadati</taxon>
        <taxon>Campylobacterota</taxon>
        <taxon>Epsilonproteobacteria</taxon>
        <taxon>Campylobacterales</taxon>
        <taxon>Arcobacteraceae</taxon>
        <taxon>Arcobacter</taxon>
    </lineage>
</organism>
<keyword evidence="1 2" id="KW-0732">Signal</keyword>
<feature type="chain" id="PRO_5024271384" evidence="2">
    <location>
        <begin position="24"/>
        <end position="342"/>
    </location>
</feature>
<comment type="caution">
    <text evidence="3">The sequence shown here is derived from an EMBL/GenBank/DDBJ whole genome shotgun (WGS) entry which is preliminary data.</text>
</comment>
<gene>
    <name evidence="3" type="ORF">FDK22_10515</name>
</gene>
<evidence type="ECO:0000256" key="2">
    <source>
        <dbReference type="SAM" id="SignalP"/>
    </source>
</evidence>
<evidence type="ECO:0000256" key="1">
    <source>
        <dbReference type="ARBA" id="ARBA00022729"/>
    </source>
</evidence>
<dbReference type="RefSeq" id="WP_138152919.1">
    <property type="nucleotide sequence ID" value="NZ_VANU01000004.1"/>
</dbReference>
<proteinExistence type="predicted"/>
<dbReference type="PANTHER" id="PTHR33376">
    <property type="match status" value="1"/>
</dbReference>
<dbReference type="Gene3D" id="3.40.190.170">
    <property type="entry name" value="Bacterial extracellular solute-binding protein, family 7"/>
    <property type="match status" value="1"/>
</dbReference>
<protein>
    <submittedName>
        <fullName evidence="3">TRAP transporter substrate-binding protein</fullName>
    </submittedName>
</protein>
<dbReference type="CDD" id="cd13665">
    <property type="entry name" value="PBP2_TRAP_Dctp3_4"/>
    <property type="match status" value="1"/>
</dbReference>
<dbReference type="NCBIfam" id="NF037995">
    <property type="entry name" value="TRAP_S1"/>
    <property type="match status" value="1"/>
</dbReference>